<comment type="catalytic activity">
    <reaction evidence="7 8">
        <text>L-histidinol phosphate + H2O = L-histidinol + phosphate</text>
        <dbReference type="Rhea" id="RHEA:14465"/>
        <dbReference type="ChEBI" id="CHEBI:15377"/>
        <dbReference type="ChEBI" id="CHEBI:43474"/>
        <dbReference type="ChEBI" id="CHEBI:57699"/>
        <dbReference type="ChEBI" id="CHEBI:57980"/>
        <dbReference type="EC" id="3.1.3.15"/>
    </reaction>
</comment>
<evidence type="ECO:0000313" key="10">
    <source>
        <dbReference type="EMBL" id="KAK2072450.1"/>
    </source>
</evidence>
<evidence type="ECO:0000313" key="11">
    <source>
        <dbReference type="Proteomes" id="UP001217918"/>
    </source>
</evidence>
<evidence type="ECO:0000256" key="6">
    <source>
        <dbReference type="ARBA" id="ARBA00023102"/>
    </source>
</evidence>
<comment type="caution">
    <text evidence="10">The sequence shown here is derived from an EMBL/GenBank/DDBJ whole genome shotgun (WGS) entry which is preliminary data.</text>
</comment>
<dbReference type="InterPro" id="IPR004013">
    <property type="entry name" value="PHP_dom"/>
</dbReference>
<gene>
    <name evidence="10" type="ORF">P8C59_006805</name>
</gene>
<dbReference type="GO" id="GO:0005737">
    <property type="term" value="C:cytoplasm"/>
    <property type="evidence" value="ECO:0007669"/>
    <property type="project" value="TreeGrafter"/>
</dbReference>
<proteinExistence type="inferred from homology"/>
<evidence type="ECO:0000256" key="4">
    <source>
        <dbReference type="ARBA" id="ARBA00022605"/>
    </source>
</evidence>
<evidence type="ECO:0000256" key="8">
    <source>
        <dbReference type="RuleBase" id="RU366003"/>
    </source>
</evidence>
<evidence type="ECO:0000256" key="2">
    <source>
        <dbReference type="ARBA" id="ARBA00009152"/>
    </source>
</evidence>
<reference evidence="10" key="1">
    <citation type="journal article" date="2023" name="Mol. Plant Microbe Interact.">
        <title>Elucidating the Obligate Nature and Biological Capacity of an Invasive Fungal Corn Pathogen.</title>
        <authorList>
            <person name="MacCready J.S."/>
            <person name="Roggenkamp E.M."/>
            <person name="Gdanetz K."/>
            <person name="Chilvers M.I."/>
        </authorList>
    </citation>
    <scope>NUCLEOTIDE SEQUENCE</scope>
    <source>
        <strain evidence="10">PM02</strain>
    </source>
</reference>
<comment type="similarity">
    <text evidence="2 8">Belongs to the PHP hydrolase family. HisK subfamily.</text>
</comment>
<dbReference type="Gene3D" id="3.20.20.140">
    <property type="entry name" value="Metal-dependent hydrolases"/>
    <property type="match status" value="1"/>
</dbReference>
<evidence type="ECO:0000256" key="3">
    <source>
        <dbReference type="ARBA" id="ARBA00013085"/>
    </source>
</evidence>
<dbReference type="Proteomes" id="UP001217918">
    <property type="component" value="Unassembled WGS sequence"/>
</dbReference>
<dbReference type="GO" id="GO:0004401">
    <property type="term" value="F:histidinol-phosphatase activity"/>
    <property type="evidence" value="ECO:0007669"/>
    <property type="project" value="UniProtKB-UniRule"/>
</dbReference>
<keyword evidence="6 8" id="KW-0368">Histidine biosynthesis</keyword>
<dbReference type="InterPro" id="IPR010140">
    <property type="entry name" value="Histidinol_P_phosphatase_HisJ"/>
</dbReference>
<dbReference type="CDD" id="cd12110">
    <property type="entry name" value="PHP_HisPPase_Hisj_like"/>
    <property type="match status" value="1"/>
</dbReference>
<evidence type="ECO:0000256" key="5">
    <source>
        <dbReference type="ARBA" id="ARBA00022801"/>
    </source>
</evidence>
<organism evidence="10 11">
    <name type="scientific">Phyllachora maydis</name>
    <dbReference type="NCBI Taxonomy" id="1825666"/>
    <lineage>
        <taxon>Eukaryota</taxon>
        <taxon>Fungi</taxon>
        <taxon>Dikarya</taxon>
        <taxon>Ascomycota</taxon>
        <taxon>Pezizomycotina</taxon>
        <taxon>Sordariomycetes</taxon>
        <taxon>Sordariomycetidae</taxon>
        <taxon>Phyllachorales</taxon>
        <taxon>Phyllachoraceae</taxon>
        <taxon>Phyllachora</taxon>
    </lineage>
</organism>
<dbReference type="EMBL" id="JAQQPM010000006">
    <property type="protein sequence ID" value="KAK2072450.1"/>
    <property type="molecule type" value="Genomic_DNA"/>
</dbReference>
<name>A0AAD9MEX0_9PEZI</name>
<dbReference type="GO" id="GO:0000105">
    <property type="term" value="P:L-histidine biosynthetic process"/>
    <property type="evidence" value="ECO:0007669"/>
    <property type="project" value="UniProtKB-UniRule"/>
</dbReference>
<comment type="pathway">
    <text evidence="1 8">Amino-acid biosynthesis; L-histidine biosynthesis; L-histidine from 5-phospho-alpha-D-ribose 1-diphosphate: step 8/9.</text>
</comment>
<dbReference type="SUPFAM" id="SSF89550">
    <property type="entry name" value="PHP domain-like"/>
    <property type="match status" value="1"/>
</dbReference>
<dbReference type="InterPro" id="IPR016195">
    <property type="entry name" value="Pol/histidinol_Pase-like"/>
</dbReference>
<evidence type="ECO:0000259" key="9">
    <source>
        <dbReference type="Pfam" id="PF02811"/>
    </source>
</evidence>
<accession>A0AAD9MEX0</accession>
<keyword evidence="11" id="KW-1185">Reference proteome</keyword>
<evidence type="ECO:0000256" key="1">
    <source>
        <dbReference type="ARBA" id="ARBA00004970"/>
    </source>
</evidence>
<dbReference type="EC" id="3.1.3.15" evidence="3 8"/>
<protein>
    <recommendedName>
        <fullName evidence="3 8">Histidinol-phosphatase</fullName>
        <shortName evidence="8">HolPase</shortName>
        <ecNumber evidence="3 8">3.1.3.15</ecNumber>
    </recommendedName>
</protein>
<sequence>MAFTMHSHSGQFCPGHAQDQLEDIIKHAISIGYKTMGLTEHMPRTELADLYPEELEPDPHASLAELRPRHTAYLAEARRLQAKYASQIHLLIGFEGEWLRPAYGPLIEALVAEDASIDYFIGSVHHAGGGVPIDLDKTRYARARDNCAAAAGVAAAADVDAAEAALYASYYDDQHAMLAALRPRVVGHVDLVRLLSEQPGRDVRTWAAGNAAGVWVKVVRNLRCVRAYGGWLECNTSALRKGLAEPYPARAIAEEWIRLGGRFTFSDDSHGIAQVATHYSRGLDFLESLGVNEVMTLERRPHAGGRAELVEKSVSLVEFRASLRC</sequence>
<keyword evidence="4 8" id="KW-0028">Amino-acid biosynthesis</keyword>
<dbReference type="NCBIfam" id="TIGR01856">
    <property type="entry name" value="hisJ_fam"/>
    <property type="match status" value="1"/>
</dbReference>
<dbReference type="AlphaFoldDB" id="A0AAD9MEX0"/>
<feature type="domain" description="PHP" evidence="9">
    <location>
        <begin position="5"/>
        <end position="237"/>
    </location>
</feature>
<evidence type="ECO:0000256" key="7">
    <source>
        <dbReference type="ARBA" id="ARBA00049158"/>
    </source>
</evidence>
<keyword evidence="5 8" id="KW-0378">Hydrolase</keyword>
<dbReference type="Pfam" id="PF02811">
    <property type="entry name" value="PHP"/>
    <property type="match status" value="1"/>
</dbReference>
<dbReference type="PANTHER" id="PTHR21039">
    <property type="entry name" value="HISTIDINOL PHOSPHATASE-RELATED"/>
    <property type="match status" value="1"/>
</dbReference>
<dbReference type="PANTHER" id="PTHR21039:SF0">
    <property type="entry name" value="HISTIDINOL-PHOSPHATASE"/>
    <property type="match status" value="1"/>
</dbReference>